<dbReference type="InterPro" id="IPR020845">
    <property type="entry name" value="AMP-binding_CS"/>
</dbReference>
<dbReference type="Pfam" id="PF00501">
    <property type="entry name" value="AMP-binding"/>
    <property type="match status" value="1"/>
</dbReference>
<dbReference type="Pfam" id="PF00550">
    <property type="entry name" value="PP-binding"/>
    <property type="match status" value="1"/>
</dbReference>
<dbReference type="GO" id="GO:0031177">
    <property type="term" value="F:phosphopantetheine binding"/>
    <property type="evidence" value="ECO:0007669"/>
    <property type="project" value="InterPro"/>
</dbReference>
<evidence type="ECO:0000259" key="3">
    <source>
        <dbReference type="PROSITE" id="PS50075"/>
    </source>
</evidence>
<dbReference type="NCBIfam" id="TIGR01733">
    <property type="entry name" value="AA-adenyl-dom"/>
    <property type="match status" value="1"/>
</dbReference>
<dbReference type="PANTHER" id="PTHR45527:SF1">
    <property type="entry name" value="FATTY ACID SYNTHASE"/>
    <property type="match status" value="1"/>
</dbReference>
<dbReference type="AlphaFoldDB" id="A0A157ZZZ4"/>
<dbReference type="FunFam" id="3.40.50.980:FF:000001">
    <property type="entry name" value="Non-ribosomal peptide synthetase"/>
    <property type="match status" value="1"/>
</dbReference>
<dbReference type="Pfam" id="PF13193">
    <property type="entry name" value="AMP-binding_C"/>
    <property type="match status" value="1"/>
</dbReference>
<dbReference type="Proteomes" id="UP000054870">
    <property type="component" value="Unassembled WGS sequence"/>
</dbReference>
<organism evidence="4 5">
    <name type="scientific">Caballeronia catudaia</name>
    <dbReference type="NCBI Taxonomy" id="1777136"/>
    <lineage>
        <taxon>Bacteria</taxon>
        <taxon>Pseudomonadati</taxon>
        <taxon>Pseudomonadota</taxon>
        <taxon>Betaproteobacteria</taxon>
        <taxon>Burkholderiales</taxon>
        <taxon>Burkholderiaceae</taxon>
        <taxon>Caballeronia</taxon>
    </lineage>
</organism>
<dbReference type="Gene3D" id="3.30.300.30">
    <property type="match status" value="1"/>
</dbReference>
<dbReference type="PANTHER" id="PTHR45527">
    <property type="entry name" value="NONRIBOSOMAL PEPTIDE SYNTHETASE"/>
    <property type="match status" value="1"/>
</dbReference>
<gene>
    <name evidence="4" type="ORF">AWB75_01511</name>
</gene>
<dbReference type="InterPro" id="IPR045851">
    <property type="entry name" value="AMP-bd_C_sf"/>
</dbReference>
<evidence type="ECO:0000313" key="5">
    <source>
        <dbReference type="Proteomes" id="UP000054870"/>
    </source>
</evidence>
<dbReference type="SUPFAM" id="SSF56801">
    <property type="entry name" value="Acetyl-CoA synthetase-like"/>
    <property type="match status" value="1"/>
</dbReference>
<dbReference type="CDD" id="cd05930">
    <property type="entry name" value="A_NRPS"/>
    <property type="match status" value="1"/>
</dbReference>
<dbReference type="RefSeq" id="WP_061123463.1">
    <property type="nucleotide sequence ID" value="NZ_FCOF02000005.1"/>
</dbReference>
<dbReference type="InterPro" id="IPR000873">
    <property type="entry name" value="AMP-dep_synth/lig_dom"/>
</dbReference>
<sequence>MFPHPGVVHEIFEDSLRRNPRAGQVRFLDAAVSHAQINSRANQMARWLLDHGVGRGDLVAVCFEPCVELIVALLAVLKTGAAFVPLDPALPRERLEFVARDCAAKLLLCNDATEALCPDRTGRMLNIDASADAIAGYAEDNPRIACLTSDVIYVMYTSGSTGMPKGAILTHAGIRNRLLWGIEAYELGIGASVLFKTPISFDVCIWEIFAPLLCGADLVIAKQGGARDIPYLIDLIDRHRVTHADFVPSMMSVFMSELEPGACDSLRVVTCAGETLTAALLDQIFARLDVRVYNLYGPTEASLAVTWWSCTRTPKDREIPIGQPMANVALYILDERGRIAPEGESGELYIGGVAPGIGYINQPVKAADSFVPDPFSASGTLYRTGDLVRLRRDGSLMFLGRVDQQVKLRGMRIELGEIEAQVAAFAAVRDAVVLVRHFGSDDERLVAYITLREPIAEKSGFQSFHERCRTSLRQMLPETMVPAHFVIMPAMPLTTNGKADRKALLALPVSHDTVTVRPGSDSDSDSIDALERRLTDVWRDVLGVADIDRDRDFFSLGGHSLLAVKVVARLKPDYRLTVAEVFEHRTIEALAALLRQRSDAE</sequence>
<dbReference type="SMART" id="SM00823">
    <property type="entry name" value="PKS_PP"/>
    <property type="match status" value="1"/>
</dbReference>
<dbReference type="Gene3D" id="2.30.38.10">
    <property type="entry name" value="Luciferase, Domain 3"/>
    <property type="match status" value="1"/>
</dbReference>
<dbReference type="FunFam" id="3.40.50.12780:FF:000012">
    <property type="entry name" value="Non-ribosomal peptide synthetase"/>
    <property type="match status" value="1"/>
</dbReference>
<evidence type="ECO:0000313" key="4">
    <source>
        <dbReference type="EMBL" id="SAK51122.1"/>
    </source>
</evidence>
<dbReference type="FunFam" id="1.10.1200.10:FF:000016">
    <property type="entry name" value="Non-ribosomal peptide synthase"/>
    <property type="match status" value="1"/>
</dbReference>
<dbReference type="InterPro" id="IPR006162">
    <property type="entry name" value="Ppantetheine_attach_site"/>
</dbReference>
<protein>
    <submittedName>
        <fullName evidence="4">Amino acid adenylation protein</fullName>
    </submittedName>
</protein>
<dbReference type="Gene3D" id="1.10.1200.10">
    <property type="entry name" value="ACP-like"/>
    <property type="match status" value="1"/>
</dbReference>
<dbReference type="GO" id="GO:0005737">
    <property type="term" value="C:cytoplasm"/>
    <property type="evidence" value="ECO:0007669"/>
    <property type="project" value="TreeGrafter"/>
</dbReference>
<keyword evidence="1" id="KW-0596">Phosphopantetheine</keyword>
<dbReference type="InterPro" id="IPR010071">
    <property type="entry name" value="AA_adenyl_dom"/>
</dbReference>
<dbReference type="PROSITE" id="PS00455">
    <property type="entry name" value="AMP_BINDING"/>
    <property type="match status" value="1"/>
</dbReference>
<dbReference type="SUPFAM" id="SSF47336">
    <property type="entry name" value="ACP-like"/>
    <property type="match status" value="1"/>
</dbReference>
<dbReference type="PROSITE" id="PS50075">
    <property type="entry name" value="CARRIER"/>
    <property type="match status" value="1"/>
</dbReference>
<proteinExistence type="predicted"/>
<dbReference type="InterPro" id="IPR009081">
    <property type="entry name" value="PP-bd_ACP"/>
</dbReference>
<dbReference type="InterPro" id="IPR025110">
    <property type="entry name" value="AMP-bd_C"/>
</dbReference>
<dbReference type="InterPro" id="IPR020806">
    <property type="entry name" value="PKS_PP-bd"/>
</dbReference>
<evidence type="ECO:0000256" key="2">
    <source>
        <dbReference type="ARBA" id="ARBA00022553"/>
    </source>
</evidence>
<dbReference type="EMBL" id="FCOF02000005">
    <property type="protein sequence ID" value="SAK51122.1"/>
    <property type="molecule type" value="Genomic_DNA"/>
</dbReference>
<reference evidence="4" key="1">
    <citation type="submission" date="2016-01" db="EMBL/GenBank/DDBJ databases">
        <authorList>
            <person name="Peeters C."/>
        </authorList>
    </citation>
    <scope>NUCLEOTIDE SEQUENCE [LARGE SCALE GENOMIC DNA]</scope>
    <source>
        <strain evidence="4">LMG 29318</strain>
    </source>
</reference>
<feature type="domain" description="Carrier" evidence="3">
    <location>
        <begin position="525"/>
        <end position="598"/>
    </location>
</feature>
<comment type="caution">
    <text evidence="4">The sequence shown here is derived from an EMBL/GenBank/DDBJ whole genome shotgun (WGS) entry which is preliminary data.</text>
</comment>
<dbReference type="InterPro" id="IPR036736">
    <property type="entry name" value="ACP-like_sf"/>
</dbReference>
<dbReference type="OrthoDB" id="9154499at2"/>
<dbReference type="Gene3D" id="3.40.50.980">
    <property type="match status" value="2"/>
</dbReference>
<evidence type="ECO:0000256" key="1">
    <source>
        <dbReference type="ARBA" id="ARBA00022450"/>
    </source>
</evidence>
<name>A0A157ZZZ4_9BURK</name>
<dbReference type="GO" id="GO:0043041">
    <property type="term" value="P:amino acid activation for nonribosomal peptide biosynthetic process"/>
    <property type="evidence" value="ECO:0007669"/>
    <property type="project" value="TreeGrafter"/>
</dbReference>
<dbReference type="GO" id="GO:0044550">
    <property type="term" value="P:secondary metabolite biosynthetic process"/>
    <property type="evidence" value="ECO:0007669"/>
    <property type="project" value="TreeGrafter"/>
</dbReference>
<dbReference type="GO" id="GO:0072330">
    <property type="term" value="P:monocarboxylic acid biosynthetic process"/>
    <property type="evidence" value="ECO:0007669"/>
    <property type="project" value="UniProtKB-ARBA"/>
</dbReference>
<accession>A0A157ZZZ4</accession>
<keyword evidence="2" id="KW-0597">Phosphoprotein</keyword>
<dbReference type="PROSITE" id="PS00012">
    <property type="entry name" value="PHOSPHOPANTETHEINE"/>
    <property type="match status" value="1"/>
</dbReference>
<keyword evidence="5" id="KW-1185">Reference proteome</keyword>